<keyword evidence="12" id="KW-1185">Reference proteome</keyword>
<dbReference type="Proteomes" id="UP000293331">
    <property type="component" value="Unassembled WGS sequence"/>
</dbReference>
<gene>
    <name evidence="11" type="ORF">EWM62_09495</name>
</gene>
<dbReference type="SUPFAM" id="SSF81301">
    <property type="entry name" value="Nucleotidyltransferase"/>
    <property type="match status" value="1"/>
</dbReference>
<dbReference type="OrthoDB" id="9809668at2"/>
<keyword evidence="6" id="KW-0547">Nucleotide-binding</keyword>
<evidence type="ECO:0000256" key="8">
    <source>
        <dbReference type="ARBA" id="ARBA00022842"/>
    </source>
</evidence>
<evidence type="ECO:0000256" key="6">
    <source>
        <dbReference type="ARBA" id="ARBA00022741"/>
    </source>
</evidence>
<dbReference type="PANTHER" id="PTHR33571">
    <property type="entry name" value="SSL8005 PROTEIN"/>
    <property type="match status" value="1"/>
</dbReference>
<evidence type="ECO:0000256" key="4">
    <source>
        <dbReference type="ARBA" id="ARBA00022695"/>
    </source>
</evidence>
<keyword evidence="3" id="KW-0808">Transferase</keyword>
<keyword evidence="7" id="KW-0067">ATP-binding</keyword>
<reference evidence="11 12" key="1">
    <citation type="submission" date="2019-02" db="EMBL/GenBank/DDBJ databases">
        <title>Bacterial novel species Mucilaginibacter sp. 17JY9-4 isolated from soil.</title>
        <authorList>
            <person name="Jung H.-Y."/>
        </authorList>
    </citation>
    <scope>NUCLEOTIDE SEQUENCE [LARGE SCALE GENOMIC DNA]</scope>
    <source>
        <strain evidence="11 12">17JY9-4</strain>
    </source>
</reference>
<evidence type="ECO:0000256" key="7">
    <source>
        <dbReference type="ARBA" id="ARBA00022840"/>
    </source>
</evidence>
<dbReference type="RefSeq" id="WP_129876412.1">
    <property type="nucleotide sequence ID" value="NZ_SEWG01000003.1"/>
</dbReference>
<comment type="caution">
    <text evidence="11">The sequence shown here is derived from an EMBL/GenBank/DDBJ whole genome shotgun (WGS) entry which is preliminary data.</text>
</comment>
<keyword evidence="4" id="KW-0548">Nucleotidyltransferase</keyword>
<dbReference type="GO" id="GO:0046872">
    <property type="term" value="F:metal ion binding"/>
    <property type="evidence" value="ECO:0007669"/>
    <property type="project" value="UniProtKB-KW"/>
</dbReference>
<dbReference type="InterPro" id="IPR002934">
    <property type="entry name" value="Polymerase_NTP_transf_dom"/>
</dbReference>
<evidence type="ECO:0000256" key="9">
    <source>
        <dbReference type="ARBA" id="ARBA00038276"/>
    </source>
</evidence>
<name>A0A4Q5LM80_9SPHI</name>
<evidence type="ECO:0000259" key="10">
    <source>
        <dbReference type="Pfam" id="PF01909"/>
    </source>
</evidence>
<keyword evidence="8" id="KW-0460">Magnesium</keyword>
<proteinExistence type="inferred from homology"/>
<keyword evidence="5" id="KW-0479">Metal-binding</keyword>
<dbReference type="PANTHER" id="PTHR33571:SF14">
    <property type="entry name" value="PROTEIN ADENYLYLTRANSFERASE MJ0435-RELATED"/>
    <property type="match status" value="1"/>
</dbReference>
<evidence type="ECO:0000256" key="3">
    <source>
        <dbReference type="ARBA" id="ARBA00022679"/>
    </source>
</evidence>
<evidence type="ECO:0000256" key="1">
    <source>
        <dbReference type="ARBA" id="ARBA00001946"/>
    </source>
</evidence>
<dbReference type="CDD" id="cd05403">
    <property type="entry name" value="NT_KNTase_like"/>
    <property type="match status" value="1"/>
</dbReference>
<organism evidence="11 12">
    <name type="scientific">Mucilaginibacter terrigena</name>
    <dbReference type="NCBI Taxonomy" id="2492395"/>
    <lineage>
        <taxon>Bacteria</taxon>
        <taxon>Pseudomonadati</taxon>
        <taxon>Bacteroidota</taxon>
        <taxon>Sphingobacteriia</taxon>
        <taxon>Sphingobacteriales</taxon>
        <taxon>Sphingobacteriaceae</taxon>
        <taxon>Mucilaginibacter</taxon>
    </lineage>
</organism>
<sequence>MVQLNNIKDTLALFKIELAERYPIASMGLFGSIVRDDFTENSDIDIIVDFNGPIGIEFVTLANELEAKLNHKVDLVSRGGVKDKYLKVIDPEIIYV</sequence>
<dbReference type="EMBL" id="SEWG01000003">
    <property type="protein sequence ID" value="RYU90864.1"/>
    <property type="molecule type" value="Genomic_DNA"/>
</dbReference>
<dbReference type="AlphaFoldDB" id="A0A4Q5LM80"/>
<keyword evidence="2" id="KW-1277">Toxin-antitoxin system</keyword>
<dbReference type="InterPro" id="IPR043519">
    <property type="entry name" value="NT_sf"/>
</dbReference>
<comment type="similarity">
    <text evidence="9">Belongs to the MntA antitoxin family.</text>
</comment>
<dbReference type="GO" id="GO:0005524">
    <property type="term" value="F:ATP binding"/>
    <property type="evidence" value="ECO:0007669"/>
    <property type="project" value="UniProtKB-KW"/>
</dbReference>
<dbReference type="Gene3D" id="3.30.460.10">
    <property type="entry name" value="Beta Polymerase, domain 2"/>
    <property type="match status" value="1"/>
</dbReference>
<feature type="domain" description="Polymerase nucleotidyl transferase" evidence="10">
    <location>
        <begin position="16"/>
        <end position="87"/>
    </location>
</feature>
<dbReference type="Pfam" id="PF01909">
    <property type="entry name" value="NTP_transf_2"/>
    <property type="match status" value="1"/>
</dbReference>
<evidence type="ECO:0000256" key="2">
    <source>
        <dbReference type="ARBA" id="ARBA00022649"/>
    </source>
</evidence>
<protein>
    <submittedName>
        <fullName evidence="11">DNA polymerase subunit beta</fullName>
    </submittedName>
</protein>
<comment type="cofactor">
    <cofactor evidence="1">
        <name>Mg(2+)</name>
        <dbReference type="ChEBI" id="CHEBI:18420"/>
    </cofactor>
</comment>
<dbReference type="InterPro" id="IPR052038">
    <property type="entry name" value="Type-VII_TA_antitoxin"/>
</dbReference>
<evidence type="ECO:0000256" key="5">
    <source>
        <dbReference type="ARBA" id="ARBA00022723"/>
    </source>
</evidence>
<evidence type="ECO:0000313" key="11">
    <source>
        <dbReference type="EMBL" id="RYU90864.1"/>
    </source>
</evidence>
<dbReference type="GO" id="GO:0016779">
    <property type="term" value="F:nucleotidyltransferase activity"/>
    <property type="evidence" value="ECO:0007669"/>
    <property type="project" value="UniProtKB-KW"/>
</dbReference>
<accession>A0A4Q5LM80</accession>
<evidence type="ECO:0000313" key="12">
    <source>
        <dbReference type="Proteomes" id="UP000293331"/>
    </source>
</evidence>